<dbReference type="KEGG" id="egu:105044511"/>
<keyword evidence="2" id="KW-1185">Reference proteome</keyword>
<evidence type="ECO:0000313" key="2">
    <source>
        <dbReference type="Proteomes" id="UP000504607"/>
    </source>
</evidence>
<reference evidence="3" key="1">
    <citation type="submission" date="2025-08" db="UniProtKB">
        <authorList>
            <consortium name="RefSeq"/>
        </authorList>
    </citation>
    <scope>IDENTIFICATION</scope>
</reference>
<feature type="compositionally biased region" description="Basic and acidic residues" evidence="1">
    <location>
        <begin position="93"/>
        <end position="102"/>
    </location>
</feature>
<dbReference type="GO" id="GO:0019210">
    <property type="term" value="F:kinase inhibitor activity"/>
    <property type="evidence" value="ECO:0007669"/>
    <property type="project" value="InterPro"/>
</dbReference>
<feature type="region of interest" description="Disordered" evidence="1">
    <location>
        <begin position="83"/>
        <end position="116"/>
    </location>
</feature>
<evidence type="ECO:0000256" key="1">
    <source>
        <dbReference type="SAM" id="MobiDB-lite"/>
    </source>
</evidence>
<dbReference type="GO" id="GO:0005886">
    <property type="term" value="C:plasma membrane"/>
    <property type="evidence" value="ECO:0007669"/>
    <property type="project" value="InterPro"/>
</dbReference>
<keyword evidence="3" id="KW-0418">Kinase</keyword>
<dbReference type="FunCoup" id="A0A6I9R513">
    <property type="interactions" value="3426"/>
</dbReference>
<dbReference type="PANTHER" id="PTHR33312">
    <property type="entry name" value="MEMBRANE-ASSOCIATED KINASE REGULATOR 4-RELATED"/>
    <property type="match status" value="1"/>
</dbReference>
<accession>A0A6I9R513</accession>
<feature type="compositionally biased region" description="Low complexity" evidence="1">
    <location>
        <begin position="103"/>
        <end position="116"/>
    </location>
</feature>
<organism evidence="2 3">
    <name type="scientific">Elaeis guineensis var. tenera</name>
    <name type="common">Oil palm</name>
    <dbReference type="NCBI Taxonomy" id="51953"/>
    <lineage>
        <taxon>Eukaryota</taxon>
        <taxon>Viridiplantae</taxon>
        <taxon>Streptophyta</taxon>
        <taxon>Embryophyta</taxon>
        <taxon>Tracheophyta</taxon>
        <taxon>Spermatophyta</taxon>
        <taxon>Magnoliopsida</taxon>
        <taxon>Liliopsida</taxon>
        <taxon>Arecaceae</taxon>
        <taxon>Arecoideae</taxon>
        <taxon>Cocoseae</taxon>
        <taxon>Elaeidinae</taxon>
        <taxon>Elaeis</taxon>
    </lineage>
</organism>
<keyword evidence="3" id="KW-0808">Transferase</keyword>
<dbReference type="RefSeq" id="XP_010920745.3">
    <property type="nucleotide sequence ID" value="XM_010922443.3"/>
</dbReference>
<dbReference type="GO" id="GO:0016301">
    <property type="term" value="F:kinase activity"/>
    <property type="evidence" value="ECO:0007669"/>
    <property type="project" value="UniProtKB-KW"/>
</dbReference>
<evidence type="ECO:0000313" key="3">
    <source>
        <dbReference type="RefSeq" id="XP_010920745.3"/>
    </source>
</evidence>
<dbReference type="InterPro" id="IPR039620">
    <property type="entry name" value="BKI1/MAKR1/3/4"/>
</dbReference>
<dbReference type="InParanoid" id="A0A6I9R513"/>
<proteinExistence type="predicted"/>
<sequence>MAKSLAPYDHLVEEDYIDMDISSATFLYYTISSPPHSREFEFQMSANPRDRESTTSPADELFYKGKLLPLHLPPRLQMVQKLLQSSTSPPHAKPPDAFEEKMATTPSTTTTTTNTAAGTPFESCNISPATSGYARGKLNPEDYLFECSIGLVRSNPKKSWSKTLKSISHSSVGLKLKASRAYLKSFFTKSSCSDESCALPKAKECSNGHAKAGKKKPLGQIQRERYPAADNSAAALMRSIHGGKPNDEELGHRRSFSGIIKWNSTTKSSSTSSSCSSSFSNASSNGYYQPQILKRSSSFNSEVESSIQGAIAYCKKSQEQVCARKSVSDVGYYSVCF</sequence>
<gene>
    <name evidence="3" type="primary">LOC105044511</name>
</gene>
<name>A0A6I9R513_ELAGV</name>
<dbReference type="Proteomes" id="UP000504607">
    <property type="component" value="Chromosome 5"/>
</dbReference>
<protein>
    <submittedName>
        <fullName evidence="3">Probable membrane-associated kinase regulator 4</fullName>
    </submittedName>
</protein>
<dbReference type="AlphaFoldDB" id="A0A6I9R513"/>
<dbReference type="PANTHER" id="PTHR33312:SF21">
    <property type="entry name" value="MEMBRANE-ASSOCIATED KINASE REGULATOR 3-RELATED"/>
    <property type="match status" value="1"/>
</dbReference>
<dbReference type="OrthoDB" id="1938320at2759"/>